<organism evidence="1">
    <name type="scientific">viral metagenome</name>
    <dbReference type="NCBI Taxonomy" id="1070528"/>
    <lineage>
        <taxon>unclassified sequences</taxon>
        <taxon>metagenomes</taxon>
        <taxon>organismal metagenomes</taxon>
    </lineage>
</organism>
<reference evidence="1" key="1">
    <citation type="submission" date="2020-03" db="EMBL/GenBank/DDBJ databases">
        <title>The deep terrestrial virosphere.</title>
        <authorList>
            <person name="Holmfeldt K."/>
            <person name="Nilsson E."/>
            <person name="Simone D."/>
            <person name="Lopez-Fernandez M."/>
            <person name="Wu X."/>
            <person name="de Brujin I."/>
            <person name="Lundin D."/>
            <person name="Andersson A."/>
            <person name="Bertilsson S."/>
            <person name="Dopson M."/>
        </authorList>
    </citation>
    <scope>NUCLEOTIDE SEQUENCE</scope>
    <source>
        <strain evidence="1">TM448A05410</strain>
    </source>
</reference>
<proteinExistence type="predicted"/>
<dbReference type="AlphaFoldDB" id="A0A6H2A4L7"/>
<evidence type="ECO:0000313" key="1">
    <source>
        <dbReference type="EMBL" id="QJA54639.1"/>
    </source>
</evidence>
<dbReference type="EMBL" id="MT144524">
    <property type="protein sequence ID" value="QJA54639.1"/>
    <property type="molecule type" value="Genomic_DNA"/>
</dbReference>
<accession>A0A6H2A4L7</accession>
<protein>
    <submittedName>
        <fullName evidence="1">Uncharacterized protein</fullName>
    </submittedName>
</protein>
<name>A0A6H2A4L7_9ZZZZ</name>
<gene>
    <name evidence="1" type="ORF">TM448A05410_0010</name>
</gene>
<sequence>MKINKTLLFATAVITGHVGHIEQLSDEMLTGEPGDPELSEGLRQAIGGKVDEERMGLVIGSMVVVRSFYLWFQDMNEMDHEIALSALALMYQHLGGEVEWSKLKDRIIYFDRKW</sequence>